<feature type="compositionally biased region" description="Low complexity" evidence="7">
    <location>
        <begin position="91"/>
        <end position="100"/>
    </location>
</feature>
<reference evidence="10" key="1">
    <citation type="submission" date="2018-05" db="EMBL/GenBank/DDBJ databases">
        <title>Draft genome sequence of Stemphylium lycopersici strain CIDEFI 213.</title>
        <authorList>
            <person name="Medina R."/>
            <person name="Franco M.E.E."/>
            <person name="Lucentini C.G."/>
            <person name="Saparrat M.C.N."/>
            <person name="Balatti P.A."/>
        </authorList>
    </citation>
    <scope>NUCLEOTIDE SEQUENCE [LARGE SCALE GENOMIC DNA]</scope>
    <source>
        <strain evidence="10">CIDEFI 213</strain>
    </source>
</reference>
<evidence type="ECO:0000256" key="7">
    <source>
        <dbReference type="SAM" id="MobiDB-lite"/>
    </source>
</evidence>
<evidence type="ECO:0000256" key="3">
    <source>
        <dbReference type="ARBA" id="ARBA00022792"/>
    </source>
</evidence>
<dbReference type="Pfam" id="PF07766">
    <property type="entry name" value="LETM1_RBD"/>
    <property type="match status" value="1"/>
</dbReference>
<feature type="compositionally biased region" description="Polar residues" evidence="7">
    <location>
        <begin position="114"/>
        <end position="132"/>
    </location>
</feature>
<evidence type="ECO:0000256" key="6">
    <source>
        <dbReference type="ARBA" id="ARBA00023136"/>
    </source>
</evidence>
<dbReference type="GO" id="GO:0043022">
    <property type="term" value="F:ribosome binding"/>
    <property type="evidence" value="ECO:0007669"/>
    <property type="project" value="InterPro"/>
</dbReference>
<feature type="compositionally biased region" description="Basic residues" evidence="7">
    <location>
        <begin position="64"/>
        <end position="79"/>
    </location>
</feature>
<organism evidence="9 10">
    <name type="scientific">Stemphylium lycopersici</name>
    <name type="common">Tomato gray leaf spot disease fungus</name>
    <name type="synonym">Thyrospora lycopersici</name>
    <dbReference type="NCBI Taxonomy" id="183478"/>
    <lineage>
        <taxon>Eukaryota</taxon>
        <taxon>Fungi</taxon>
        <taxon>Dikarya</taxon>
        <taxon>Ascomycota</taxon>
        <taxon>Pezizomycotina</taxon>
        <taxon>Dothideomycetes</taxon>
        <taxon>Pleosporomycetidae</taxon>
        <taxon>Pleosporales</taxon>
        <taxon>Pleosporineae</taxon>
        <taxon>Pleosporaceae</taxon>
        <taxon>Stemphylium</taxon>
    </lineage>
</organism>
<dbReference type="InterPro" id="IPR033122">
    <property type="entry name" value="LETM1-like_RBD"/>
</dbReference>
<evidence type="ECO:0000256" key="2">
    <source>
        <dbReference type="ARBA" id="ARBA00022692"/>
    </source>
</evidence>
<keyword evidence="10" id="KW-1185">Reference proteome</keyword>
<comment type="subcellular location">
    <subcellularLocation>
        <location evidence="1">Mitochondrion inner membrane</location>
        <topology evidence="1">Single-pass membrane protein</topology>
    </subcellularLocation>
</comment>
<sequence length="421" mass="47286">MKPRPFFSTFIIPARSTGVFTSIQRQRCIYTRAIVPVLSCKTWHDRSQHIKQGGDYEKIIGVSSRRHASSSTKPAKKPGHGIAVAPPPPSKTSKTKTPVKANPPKPIHPPPKPTSTSLAPARSPTSKSTTAPTLRAKEKLNPPPSTYAPAISVPARKADQHVVKWLWSAGRAYVNFYKTGISHVRQTAKLAKELRSRAAQTPNKAMGEVLTRAEWQIVRRSRIDVLRLPAFGFLVLVLGEWLPLVVVYITPLIPEACRIPQQVQRSLAKRESKREDRLRRIGLDAMRLMSKDRPSISTTETTSDNSSSTSPYSKGQVVPPGNTWKDMTYFELCFTAAKLDCYPALFDWIPFTPPKFLLQRNVRKKMDYLKTDSELIERDGGWTALNLEEVKRACVDRGLPVLSKKEDELREALAGFWEKRS</sequence>
<dbReference type="STRING" id="183478.A0A364N7J6"/>
<dbReference type="PANTHER" id="PTHR14009">
    <property type="entry name" value="LEUCINE ZIPPER-EF-HAND CONTAINING TRANSMEMBRANE PROTEIN"/>
    <property type="match status" value="1"/>
</dbReference>
<feature type="compositionally biased region" description="Low complexity" evidence="7">
    <location>
        <begin position="295"/>
        <end position="313"/>
    </location>
</feature>
<keyword evidence="6" id="KW-0472">Membrane</keyword>
<feature type="compositionally biased region" description="Pro residues" evidence="7">
    <location>
        <begin position="101"/>
        <end position="113"/>
    </location>
</feature>
<keyword evidence="5" id="KW-0496">Mitochondrion</keyword>
<evidence type="ECO:0000256" key="5">
    <source>
        <dbReference type="ARBA" id="ARBA00023128"/>
    </source>
</evidence>
<name>A0A364N7J6_STELY</name>
<evidence type="ECO:0000256" key="4">
    <source>
        <dbReference type="ARBA" id="ARBA00022989"/>
    </source>
</evidence>
<evidence type="ECO:0000256" key="1">
    <source>
        <dbReference type="ARBA" id="ARBA00004434"/>
    </source>
</evidence>
<feature type="region of interest" description="Disordered" evidence="7">
    <location>
        <begin position="63"/>
        <end position="148"/>
    </location>
</feature>
<dbReference type="InterPro" id="IPR044202">
    <property type="entry name" value="LETM1/MDM38-like"/>
</dbReference>
<evidence type="ECO:0000313" key="9">
    <source>
        <dbReference type="EMBL" id="RAR13279.1"/>
    </source>
</evidence>
<accession>A0A364N7J6</accession>
<gene>
    <name evidence="9" type="ORF">DDE83_003414</name>
</gene>
<protein>
    <recommendedName>
        <fullName evidence="8">Letm1 RBD domain-containing protein</fullName>
    </recommendedName>
</protein>
<dbReference type="Proteomes" id="UP000249619">
    <property type="component" value="Unassembled WGS sequence"/>
</dbReference>
<feature type="domain" description="Letm1 RBD" evidence="8">
    <location>
        <begin position="210"/>
        <end position="414"/>
    </location>
</feature>
<dbReference type="EMBL" id="QGDH01000038">
    <property type="protein sequence ID" value="RAR13279.1"/>
    <property type="molecule type" value="Genomic_DNA"/>
</dbReference>
<feature type="region of interest" description="Disordered" evidence="7">
    <location>
        <begin position="292"/>
        <end position="317"/>
    </location>
</feature>
<keyword evidence="2" id="KW-0812">Transmembrane</keyword>
<comment type="caution">
    <text evidence="9">The sequence shown here is derived from an EMBL/GenBank/DDBJ whole genome shotgun (WGS) entry which is preliminary data.</text>
</comment>
<proteinExistence type="predicted"/>
<dbReference type="AlphaFoldDB" id="A0A364N7J6"/>
<dbReference type="GO" id="GO:0005743">
    <property type="term" value="C:mitochondrial inner membrane"/>
    <property type="evidence" value="ECO:0007669"/>
    <property type="project" value="UniProtKB-SubCell"/>
</dbReference>
<evidence type="ECO:0000259" key="8">
    <source>
        <dbReference type="Pfam" id="PF07766"/>
    </source>
</evidence>
<dbReference type="GO" id="GO:0030003">
    <property type="term" value="P:intracellular monoatomic cation homeostasis"/>
    <property type="evidence" value="ECO:0007669"/>
    <property type="project" value="TreeGrafter"/>
</dbReference>
<dbReference type="PANTHER" id="PTHR14009:SF1">
    <property type="entry name" value="MITOCHONDRIAL PROTON_CALCIUM EXCHANGER PROTEIN"/>
    <property type="match status" value="1"/>
</dbReference>
<keyword evidence="4" id="KW-1133">Transmembrane helix</keyword>
<keyword evidence="3" id="KW-0999">Mitochondrion inner membrane</keyword>
<evidence type="ECO:0000313" key="10">
    <source>
        <dbReference type="Proteomes" id="UP000249619"/>
    </source>
</evidence>